<feature type="chain" id="PRO_5010276730" evidence="1">
    <location>
        <begin position="18"/>
        <end position="153"/>
    </location>
</feature>
<keyword evidence="1" id="KW-0732">Signal</keyword>
<evidence type="ECO:0000313" key="5">
    <source>
        <dbReference type="Proteomes" id="UP000180280"/>
    </source>
</evidence>
<reference evidence="4 5" key="1">
    <citation type="submission" date="2016-09" db="EMBL/GenBank/DDBJ databases">
        <title>Chromobacterium muskegensis sp. nov., an insecticidal bacterium isolated from Sphagnum bogs.</title>
        <authorList>
            <person name="Sparks M.E."/>
            <person name="Blackburn M.B."/>
            <person name="Gundersen-Rindal D.E."/>
            <person name="Mitchell A."/>
            <person name="Farrar R."/>
            <person name="Kuhar D."/>
        </authorList>
    </citation>
    <scope>NUCLEOTIDE SEQUENCE [LARGE SCALE GENOMIC DNA]</scope>
    <source>
        <strain evidence="3 5">14B-1</strain>
        <strain evidence="2 4">37-2</strain>
    </source>
</reference>
<evidence type="ECO:0000313" key="4">
    <source>
        <dbReference type="Proteomes" id="UP000180088"/>
    </source>
</evidence>
<dbReference type="EMBL" id="MKCS01000004">
    <property type="protein sequence ID" value="OHX10303.1"/>
    <property type="molecule type" value="Genomic_DNA"/>
</dbReference>
<accession>A0A1S1WSY0</accession>
<evidence type="ECO:0000256" key="1">
    <source>
        <dbReference type="SAM" id="SignalP"/>
    </source>
</evidence>
<name>A0A1S1WSY0_9NEIS</name>
<evidence type="ECO:0000313" key="3">
    <source>
        <dbReference type="EMBL" id="OHX19714.1"/>
    </source>
</evidence>
<dbReference type="Proteomes" id="UP000180280">
    <property type="component" value="Unassembled WGS sequence"/>
</dbReference>
<proteinExistence type="predicted"/>
<feature type="signal peptide" evidence="1">
    <location>
        <begin position="1"/>
        <end position="17"/>
    </location>
</feature>
<organism evidence="2 4">
    <name type="scientific">Chromobacterium sphagni</name>
    <dbReference type="NCBI Taxonomy" id="1903179"/>
    <lineage>
        <taxon>Bacteria</taxon>
        <taxon>Pseudomonadati</taxon>
        <taxon>Pseudomonadota</taxon>
        <taxon>Betaproteobacteria</taxon>
        <taxon>Neisseriales</taxon>
        <taxon>Chromobacteriaceae</taxon>
        <taxon>Chromobacterium</taxon>
    </lineage>
</organism>
<evidence type="ECO:0000313" key="2">
    <source>
        <dbReference type="EMBL" id="OHX10303.1"/>
    </source>
</evidence>
<dbReference type="Proteomes" id="UP000180088">
    <property type="component" value="Unassembled WGS sequence"/>
</dbReference>
<comment type="caution">
    <text evidence="2">The sequence shown here is derived from an EMBL/GenBank/DDBJ whole genome shotgun (WGS) entry which is preliminary data.</text>
</comment>
<dbReference type="AlphaFoldDB" id="A0A1S1WSY0"/>
<dbReference type="EMBL" id="MKCT01000028">
    <property type="protein sequence ID" value="OHX19714.1"/>
    <property type="molecule type" value="Genomic_DNA"/>
</dbReference>
<gene>
    <name evidence="3" type="ORF">BI344_08750</name>
    <name evidence="2" type="ORF">BI347_21150</name>
</gene>
<keyword evidence="5" id="KW-1185">Reference proteome</keyword>
<sequence>MKLLLLAGLILAGNSWAMSKPYDAEATAVMKDGKPCFYLKTPIEGDTPDYLKGQGVSAEVFNETQHRYMWKSWYKTTLKTPPTSPQTCISYGTKSPDKNRMLALPLTNDTAYIFDMFGEYGRNRLYFCIKKDAQGKDYLSKSGPQANCSTDPL</sequence>
<protein>
    <submittedName>
        <fullName evidence="2">Uncharacterized protein</fullName>
    </submittedName>
</protein>